<organism evidence="1">
    <name type="scientific">freshwater metagenome</name>
    <dbReference type="NCBI Taxonomy" id="449393"/>
    <lineage>
        <taxon>unclassified sequences</taxon>
        <taxon>metagenomes</taxon>
        <taxon>ecological metagenomes</taxon>
    </lineage>
</organism>
<evidence type="ECO:0000313" key="1">
    <source>
        <dbReference type="EMBL" id="CAB5035723.1"/>
    </source>
</evidence>
<name>A0A6J7S3P4_9ZZZZ</name>
<sequence length="68" mass="6922">MPLIVAFGTFSETVFEPSLVRTALPVLEIASSEPPLAAAPLILISTLTDAAAKALPALSAKSASSEVK</sequence>
<accession>A0A6J7S3P4</accession>
<reference evidence="1" key="1">
    <citation type="submission" date="2020-05" db="EMBL/GenBank/DDBJ databases">
        <authorList>
            <person name="Chiriac C."/>
            <person name="Salcher M."/>
            <person name="Ghai R."/>
            <person name="Kavagutti S V."/>
        </authorList>
    </citation>
    <scope>NUCLEOTIDE SEQUENCE</scope>
</reference>
<proteinExistence type="predicted"/>
<dbReference type="AlphaFoldDB" id="A0A6J7S3P4"/>
<protein>
    <submittedName>
        <fullName evidence="1">Unannotated protein</fullName>
    </submittedName>
</protein>
<dbReference type="EMBL" id="CAFBPX010000144">
    <property type="protein sequence ID" value="CAB5035723.1"/>
    <property type="molecule type" value="Genomic_DNA"/>
</dbReference>
<gene>
    <name evidence="1" type="ORF">UFOPK4175_00837</name>
</gene>